<gene>
    <name evidence="1" type="ORF">C3L33_07011</name>
</gene>
<organism evidence="1 2">
    <name type="scientific">Rhododendron williamsianum</name>
    <dbReference type="NCBI Taxonomy" id="262921"/>
    <lineage>
        <taxon>Eukaryota</taxon>
        <taxon>Viridiplantae</taxon>
        <taxon>Streptophyta</taxon>
        <taxon>Embryophyta</taxon>
        <taxon>Tracheophyta</taxon>
        <taxon>Spermatophyta</taxon>
        <taxon>Magnoliopsida</taxon>
        <taxon>eudicotyledons</taxon>
        <taxon>Gunneridae</taxon>
        <taxon>Pentapetalae</taxon>
        <taxon>asterids</taxon>
        <taxon>Ericales</taxon>
        <taxon>Ericaceae</taxon>
        <taxon>Ericoideae</taxon>
        <taxon>Rhodoreae</taxon>
        <taxon>Rhododendron</taxon>
    </lineage>
</organism>
<accession>A0A6A4LV34</accession>
<evidence type="ECO:0000313" key="2">
    <source>
        <dbReference type="Proteomes" id="UP000428333"/>
    </source>
</evidence>
<keyword evidence="2" id="KW-1185">Reference proteome</keyword>
<protein>
    <submittedName>
        <fullName evidence="1">Uncharacterized protein</fullName>
    </submittedName>
</protein>
<dbReference type="AlphaFoldDB" id="A0A6A4LV34"/>
<dbReference type="Proteomes" id="UP000428333">
    <property type="component" value="Linkage Group LG04"/>
</dbReference>
<name>A0A6A4LV34_9ERIC</name>
<comment type="caution">
    <text evidence="1">The sequence shown here is derived from an EMBL/GenBank/DDBJ whole genome shotgun (WGS) entry which is preliminary data.</text>
</comment>
<sequence>MANSLTRSCPLRRPIFLPVDPAFDHPAAGFFKHRIGYCLLHFLVNSEHFWEELLERRDLELAVAVAELLGEEVPAERGDLKEELLERGGLMEELLERGDLKEKLFWEKLLRRGDLEVDVLFWEMLLVREAVDVVEE</sequence>
<feature type="non-terminal residue" evidence="1">
    <location>
        <position position="1"/>
    </location>
</feature>
<evidence type="ECO:0000313" key="1">
    <source>
        <dbReference type="EMBL" id="KAE9461082.1"/>
    </source>
</evidence>
<proteinExistence type="predicted"/>
<reference evidence="1 2" key="1">
    <citation type="journal article" date="2019" name="Genome Biol. Evol.">
        <title>The Rhododendron genome and chromosomal organization provide insight into shared whole-genome duplications across the heath family (Ericaceae).</title>
        <authorList>
            <person name="Soza V.L."/>
            <person name="Lindsley D."/>
            <person name="Waalkes A."/>
            <person name="Ramage E."/>
            <person name="Patwardhan R.P."/>
            <person name="Burton J.N."/>
            <person name="Adey A."/>
            <person name="Kumar A."/>
            <person name="Qiu R."/>
            <person name="Shendure J."/>
            <person name="Hall B."/>
        </authorList>
    </citation>
    <scope>NUCLEOTIDE SEQUENCE [LARGE SCALE GENOMIC DNA]</scope>
    <source>
        <strain evidence="1">RSF 1966-606</strain>
    </source>
</reference>
<dbReference type="EMBL" id="QEFC01000986">
    <property type="protein sequence ID" value="KAE9461082.1"/>
    <property type="molecule type" value="Genomic_DNA"/>
</dbReference>